<accession>A0A4R3L9A2</accession>
<evidence type="ECO:0000313" key="1">
    <source>
        <dbReference type="EMBL" id="TCS94076.1"/>
    </source>
</evidence>
<organism evidence="1 2">
    <name type="scientific">Pseudofulvimonas gallinarii</name>
    <dbReference type="NCBI Taxonomy" id="634155"/>
    <lineage>
        <taxon>Bacteria</taxon>
        <taxon>Pseudomonadati</taxon>
        <taxon>Pseudomonadota</taxon>
        <taxon>Gammaproteobacteria</taxon>
        <taxon>Lysobacterales</taxon>
        <taxon>Rhodanobacteraceae</taxon>
        <taxon>Pseudofulvimonas</taxon>
    </lineage>
</organism>
<comment type="caution">
    <text evidence="1">The sequence shown here is derived from an EMBL/GenBank/DDBJ whole genome shotgun (WGS) entry which is preliminary data.</text>
</comment>
<dbReference type="RefSeq" id="WP_123520777.1">
    <property type="nucleotide sequence ID" value="NZ_JBHLWF010000010.1"/>
</dbReference>
<keyword evidence="2" id="KW-1185">Reference proteome</keyword>
<proteinExistence type="predicted"/>
<name>A0A4R3L9A2_9GAMM</name>
<dbReference type="EMBL" id="SMAF01000024">
    <property type="protein sequence ID" value="TCS94076.1"/>
    <property type="molecule type" value="Genomic_DNA"/>
</dbReference>
<reference evidence="1 2" key="1">
    <citation type="submission" date="2019-03" db="EMBL/GenBank/DDBJ databases">
        <title>Genomic Encyclopedia of Type Strains, Phase IV (KMG-IV): sequencing the most valuable type-strain genomes for metagenomic binning, comparative biology and taxonomic classification.</title>
        <authorList>
            <person name="Goeker M."/>
        </authorList>
    </citation>
    <scope>NUCLEOTIDE SEQUENCE [LARGE SCALE GENOMIC DNA]</scope>
    <source>
        <strain evidence="1 2">DSM 21944</strain>
    </source>
</reference>
<gene>
    <name evidence="1" type="ORF">EDC25_12451</name>
</gene>
<protein>
    <submittedName>
        <fullName evidence="1">Uncharacterized protein</fullName>
    </submittedName>
</protein>
<dbReference type="Proteomes" id="UP000294599">
    <property type="component" value="Unassembled WGS sequence"/>
</dbReference>
<sequence length="106" mass="11528">MSTLPDHLRLFFRDESMQSVLLPLTRDEESGLCTVGDREVAVDLPNGETINVYAEVAEHEGVADISLSIIQDGRDFDVRCLGGLIVNYTSAGGMDVLCQIGTGPWD</sequence>
<dbReference type="AlphaFoldDB" id="A0A4R3L9A2"/>
<evidence type="ECO:0000313" key="2">
    <source>
        <dbReference type="Proteomes" id="UP000294599"/>
    </source>
</evidence>